<evidence type="ECO:0000256" key="4">
    <source>
        <dbReference type="ARBA" id="ARBA00023098"/>
    </source>
</evidence>
<evidence type="ECO:0000256" key="1">
    <source>
        <dbReference type="ARBA" id="ARBA00006432"/>
    </source>
</evidence>
<keyword evidence="4" id="KW-0443">Lipid metabolism</keyword>
<evidence type="ECO:0000313" key="8">
    <source>
        <dbReference type="Proteomes" id="UP000636888"/>
    </source>
</evidence>
<dbReference type="InterPro" id="IPR045851">
    <property type="entry name" value="AMP-bd_C_sf"/>
</dbReference>
<protein>
    <submittedName>
        <fullName evidence="7">Fatty acid--CoA ligase</fullName>
    </submittedName>
</protein>
<feature type="domain" description="AMP-dependent synthetase/ligase" evidence="5">
    <location>
        <begin position="31"/>
        <end position="404"/>
    </location>
</feature>
<dbReference type="PANTHER" id="PTHR43859:SF4">
    <property type="entry name" value="BUTANOATE--COA LIGASE AAE1-RELATED"/>
    <property type="match status" value="1"/>
</dbReference>
<accession>A0A8J7LYV5</accession>
<dbReference type="InterPro" id="IPR025110">
    <property type="entry name" value="AMP-bd_C"/>
</dbReference>
<comment type="caution">
    <text evidence="7">The sequence shown here is derived from an EMBL/GenBank/DDBJ whole genome shotgun (WGS) entry which is preliminary data.</text>
</comment>
<dbReference type="Proteomes" id="UP000636888">
    <property type="component" value="Unassembled WGS sequence"/>
</dbReference>
<dbReference type="GO" id="GO:0006631">
    <property type="term" value="P:fatty acid metabolic process"/>
    <property type="evidence" value="ECO:0007669"/>
    <property type="project" value="UniProtKB-KW"/>
</dbReference>
<dbReference type="Pfam" id="PF00501">
    <property type="entry name" value="AMP-binding"/>
    <property type="match status" value="1"/>
</dbReference>
<dbReference type="InterPro" id="IPR042099">
    <property type="entry name" value="ANL_N_sf"/>
</dbReference>
<keyword evidence="3" id="KW-0276">Fatty acid metabolism</keyword>
<dbReference type="NCBIfam" id="NF004837">
    <property type="entry name" value="PRK06187.1"/>
    <property type="match status" value="1"/>
</dbReference>
<comment type="similarity">
    <text evidence="1">Belongs to the ATP-dependent AMP-binding enzyme family.</text>
</comment>
<dbReference type="Gene3D" id="3.30.300.30">
    <property type="match status" value="1"/>
</dbReference>
<evidence type="ECO:0000256" key="3">
    <source>
        <dbReference type="ARBA" id="ARBA00022832"/>
    </source>
</evidence>
<dbReference type="EMBL" id="JAEMHM010000009">
    <property type="protein sequence ID" value="MBJ6725527.1"/>
    <property type="molecule type" value="Genomic_DNA"/>
</dbReference>
<evidence type="ECO:0000256" key="2">
    <source>
        <dbReference type="ARBA" id="ARBA00022598"/>
    </source>
</evidence>
<dbReference type="RefSeq" id="WP_199384417.1">
    <property type="nucleotide sequence ID" value="NZ_JAEMHM010000009.1"/>
</dbReference>
<evidence type="ECO:0000259" key="6">
    <source>
        <dbReference type="Pfam" id="PF13193"/>
    </source>
</evidence>
<dbReference type="InterPro" id="IPR000873">
    <property type="entry name" value="AMP-dep_synth/lig_dom"/>
</dbReference>
<dbReference type="CDD" id="cd12119">
    <property type="entry name" value="ttLC_FACS_AlkK_like"/>
    <property type="match status" value="1"/>
</dbReference>
<dbReference type="Gene3D" id="3.40.50.12780">
    <property type="entry name" value="N-terminal domain of ligase-like"/>
    <property type="match status" value="1"/>
</dbReference>
<proteinExistence type="inferred from homology"/>
<dbReference type="GO" id="GO:0016874">
    <property type="term" value="F:ligase activity"/>
    <property type="evidence" value="ECO:0007669"/>
    <property type="project" value="UniProtKB-KW"/>
</dbReference>
<name>A0A8J7LYV5_9BACT</name>
<dbReference type="SUPFAM" id="SSF56801">
    <property type="entry name" value="Acetyl-CoA synthetase-like"/>
    <property type="match status" value="1"/>
</dbReference>
<dbReference type="AlphaFoldDB" id="A0A8J7LYV5"/>
<organism evidence="7 8">
    <name type="scientific">Geomesophilobacter sediminis</name>
    <dbReference type="NCBI Taxonomy" id="2798584"/>
    <lineage>
        <taxon>Bacteria</taxon>
        <taxon>Pseudomonadati</taxon>
        <taxon>Thermodesulfobacteriota</taxon>
        <taxon>Desulfuromonadia</taxon>
        <taxon>Geobacterales</taxon>
        <taxon>Geobacteraceae</taxon>
        <taxon>Geomesophilobacter</taxon>
    </lineage>
</organism>
<gene>
    <name evidence="7" type="ORF">JFN93_12475</name>
</gene>
<keyword evidence="8" id="KW-1185">Reference proteome</keyword>
<dbReference type="PANTHER" id="PTHR43859">
    <property type="entry name" value="ACYL-ACTIVATING ENZYME"/>
    <property type="match status" value="1"/>
</dbReference>
<feature type="domain" description="AMP-binding enzyme C-terminal" evidence="6">
    <location>
        <begin position="454"/>
        <end position="534"/>
    </location>
</feature>
<evidence type="ECO:0000259" key="5">
    <source>
        <dbReference type="Pfam" id="PF00501"/>
    </source>
</evidence>
<evidence type="ECO:0000313" key="7">
    <source>
        <dbReference type="EMBL" id="MBJ6725527.1"/>
    </source>
</evidence>
<dbReference type="Pfam" id="PF13193">
    <property type="entry name" value="AMP-binding_C"/>
    <property type="match status" value="1"/>
</dbReference>
<keyword evidence="2 7" id="KW-0436">Ligase</keyword>
<sequence length="554" mass="62347">MPEFTIPRTASAYDYPLLIKNLFFCPVVDNPEQEIVYRQLRYSYRELRQRVHRLANVLTDLGVKPGDTVAVMDWDSHRYLECFFAVPMIGAVLHTVNVRLSPEQILYTIDHAEDDVLLVNREFLPILEQIRGRIDTVRNYVLLNDEPSLPATTIPFDGEYESLMAAASCEFDFPDFDENTRATTFYSTGTTGMPKGVYFSHRQLVLHTMSTMTGLAVSSRQGRFHTEDVYMPITPMFHVHAWGIPYIATMLGVKQVYPGRYVPEVLLELFDREKVTFSHCVPTILHMLLKHPLAQKIDFTGWKLIIGGAAFPRSLCIEALQRGIDAFTGYGMSETCPIVTLSHLTPEMLDLPLDEQAAVRCKTGRTTPLVNLKVVDSELNERPRDNASAGEIVVRAPWLTQGYLKDHKFSERLWEGGWLHTGDVAVRDELGYVRITDRSKDVIKVAGEWVSSLELEDIIAHHPGVAEVAVIGTPDDKWGERPLALVVPKAGSGLTKKDVSHHIKEYADKGLVNKQIVLLKVLFVEELDKTSVGKISKVTLREKYAGGIAGDKAR</sequence>
<reference evidence="7" key="1">
    <citation type="submission" date="2020-12" db="EMBL/GenBank/DDBJ databases">
        <title>Geomonas sp. Red875, isolated from river sediment.</title>
        <authorList>
            <person name="Xu Z."/>
            <person name="Zhang Z."/>
            <person name="Masuda Y."/>
            <person name="Itoh H."/>
            <person name="Senoo K."/>
        </authorList>
    </citation>
    <scope>NUCLEOTIDE SEQUENCE</scope>
    <source>
        <strain evidence="7">Red875</strain>
    </source>
</reference>